<reference evidence="1" key="1">
    <citation type="journal article" date="2022" name="Int. J. Mol. Sci.">
        <title>Draft Genome of Tanacetum Coccineum: Genomic Comparison of Closely Related Tanacetum-Family Plants.</title>
        <authorList>
            <person name="Yamashiro T."/>
            <person name="Shiraishi A."/>
            <person name="Nakayama K."/>
            <person name="Satake H."/>
        </authorList>
    </citation>
    <scope>NUCLEOTIDE SEQUENCE</scope>
</reference>
<reference evidence="1" key="2">
    <citation type="submission" date="2022-01" db="EMBL/GenBank/DDBJ databases">
        <authorList>
            <person name="Yamashiro T."/>
            <person name="Shiraishi A."/>
            <person name="Satake H."/>
            <person name="Nakayama K."/>
        </authorList>
    </citation>
    <scope>NUCLEOTIDE SEQUENCE</scope>
</reference>
<proteinExistence type="predicted"/>
<accession>A0ABQ5CTS1</accession>
<gene>
    <name evidence="1" type="ORF">Tco_0910755</name>
</gene>
<organism evidence="1 2">
    <name type="scientific">Tanacetum coccineum</name>
    <dbReference type="NCBI Taxonomy" id="301880"/>
    <lineage>
        <taxon>Eukaryota</taxon>
        <taxon>Viridiplantae</taxon>
        <taxon>Streptophyta</taxon>
        <taxon>Embryophyta</taxon>
        <taxon>Tracheophyta</taxon>
        <taxon>Spermatophyta</taxon>
        <taxon>Magnoliopsida</taxon>
        <taxon>eudicotyledons</taxon>
        <taxon>Gunneridae</taxon>
        <taxon>Pentapetalae</taxon>
        <taxon>asterids</taxon>
        <taxon>campanulids</taxon>
        <taxon>Asterales</taxon>
        <taxon>Asteraceae</taxon>
        <taxon>Asteroideae</taxon>
        <taxon>Anthemideae</taxon>
        <taxon>Anthemidinae</taxon>
        <taxon>Tanacetum</taxon>
    </lineage>
</organism>
<evidence type="ECO:0000313" key="1">
    <source>
        <dbReference type="EMBL" id="GJT30480.1"/>
    </source>
</evidence>
<evidence type="ECO:0008006" key="3">
    <source>
        <dbReference type="Google" id="ProtNLM"/>
    </source>
</evidence>
<name>A0ABQ5CTS1_9ASTR</name>
<protein>
    <recommendedName>
        <fullName evidence="3">Zinc finger, CCHC-type</fullName>
    </recommendedName>
</protein>
<comment type="caution">
    <text evidence="1">The sequence shown here is derived from an EMBL/GenBank/DDBJ whole genome shotgun (WGS) entry which is preliminary data.</text>
</comment>
<keyword evidence="2" id="KW-1185">Reference proteome</keyword>
<dbReference type="Proteomes" id="UP001151760">
    <property type="component" value="Unassembled WGS sequence"/>
</dbReference>
<dbReference type="EMBL" id="BQNB010014628">
    <property type="protein sequence ID" value="GJT30480.1"/>
    <property type="molecule type" value="Genomic_DNA"/>
</dbReference>
<evidence type="ECO:0000313" key="2">
    <source>
        <dbReference type="Proteomes" id="UP001151760"/>
    </source>
</evidence>
<sequence length="77" mass="8456">MSIPKRNVISIKNKLNYLEQPLPPAPVAPAGQQVAPEILTAHTTWVKGSKEIAGLMLMTMDSEIQQNLENLHAYSTS</sequence>